<dbReference type="Pfam" id="PF00576">
    <property type="entry name" value="Transthyretin"/>
    <property type="match status" value="1"/>
</dbReference>
<organism evidence="9 10">
    <name type="scientific">Enterovibrio nigricans DSM 22720</name>
    <dbReference type="NCBI Taxonomy" id="1121868"/>
    <lineage>
        <taxon>Bacteria</taxon>
        <taxon>Pseudomonadati</taxon>
        <taxon>Pseudomonadota</taxon>
        <taxon>Gammaproteobacteria</taxon>
        <taxon>Vibrionales</taxon>
        <taxon>Vibrionaceae</taxon>
        <taxon>Enterovibrio</taxon>
    </lineage>
</organism>
<evidence type="ECO:0000256" key="3">
    <source>
        <dbReference type="ARBA" id="ARBA00009850"/>
    </source>
</evidence>
<dbReference type="PANTHER" id="PTHR10395">
    <property type="entry name" value="URICASE AND TRANSTHYRETIN-RELATED"/>
    <property type="match status" value="1"/>
</dbReference>
<accession>A0A1T4UY65</accession>
<dbReference type="RefSeq" id="WP_078753092.1">
    <property type="nucleotide sequence ID" value="NZ_FUXU01000036.1"/>
</dbReference>
<dbReference type="OrthoDB" id="9792386at2"/>
<evidence type="ECO:0000256" key="1">
    <source>
        <dbReference type="ARBA" id="ARBA00001043"/>
    </source>
</evidence>
<dbReference type="InterPro" id="IPR014306">
    <property type="entry name" value="Hydroxyisourate_hydrolase"/>
</dbReference>
<dbReference type="Gene3D" id="2.60.40.180">
    <property type="entry name" value="Transthyretin/hydroxyisourate hydrolase domain"/>
    <property type="match status" value="1"/>
</dbReference>
<dbReference type="NCBIfam" id="TIGR02962">
    <property type="entry name" value="hdxy_isourate"/>
    <property type="match status" value="1"/>
</dbReference>
<reference evidence="10" key="1">
    <citation type="submission" date="2017-02" db="EMBL/GenBank/DDBJ databases">
        <authorList>
            <person name="Varghese N."/>
            <person name="Submissions S."/>
        </authorList>
    </citation>
    <scope>NUCLEOTIDE SEQUENCE [LARGE SCALE GENOMIC DNA]</scope>
    <source>
        <strain evidence="10">DSM 22720</strain>
    </source>
</reference>
<evidence type="ECO:0000256" key="5">
    <source>
        <dbReference type="ARBA" id="ARBA00022631"/>
    </source>
</evidence>
<comment type="catalytic activity">
    <reaction evidence="1 7">
        <text>5-hydroxyisourate + H2O = 5-hydroxy-2-oxo-4-ureido-2,5-dihydro-1H-imidazole-5-carboxylate + H(+)</text>
        <dbReference type="Rhea" id="RHEA:23736"/>
        <dbReference type="ChEBI" id="CHEBI:15377"/>
        <dbReference type="ChEBI" id="CHEBI:15378"/>
        <dbReference type="ChEBI" id="CHEBI:18072"/>
        <dbReference type="ChEBI" id="CHEBI:58639"/>
        <dbReference type="EC" id="3.5.2.17"/>
    </reaction>
</comment>
<keyword evidence="5 7" id="KW-0659">Purine metabolism</keyword>
<evidence type="ECO:0000256" key="6">
    <source>
        <dbReference type="ARBA" id="ARBA00022801"/>
    </source>
</evidence>
<dbReference type="AlphaFoldDB" id="A0A1T4UY65"/>
<evidence type="ECO:0000259" key="8">
    <source>
        <dbReference type="Pfam" id="PF00576"/>
    </source>
</evidence>
<keyword evidence="10" id="KW-1185">Reference proteome</keyword>
<evidence type="ECO:0000313" key="9">
    <source>
        <dbReference type="EMBL" id="SKA57669.1"/>
    </source>
</evidence>
<dbReference type="GO" id="GO:0033971">
    <property type="term" value="F:hydroxyisourate hydrolase activity"/>
    <property type="evidence" value="ECO:0007669"/>
    <property type="project" value="UniProtKB-EC"/>
</dbReference>
<keyword evidence="6 7" id="KW-0378">Hydrolase</keyword>
<dbReference type="InterPro" id="IPR023416">
    <property type="entry name" value="Transthyretin/HIU_hydrolase_d"/>
</dbReference>
<comment type="subunit">
    <text evidence="4 7">Homotetramer.</text>
</comment>
<gene>
    <name evidence="9" type="ORF">SAMN02745132_02804</name>
</gene>
<name>A0A1T4UY65_9GAMM</name>
<protein>
    <recommendedName>
        <fullName evidence="7">5-hydroxyisourate hydrolase</fullName>
        <shortName evidence="7">HIU hydrolase</shortName>
        <shortName evidence="7">HIUHase</shortName>
        <ecNumber evidence="7">3.5.2.17</ecNumber>
    </recommendedName>
</protein>
<evidence type="ECO:0000313" key="10">
    <source>
        <dbReference type="Proteomes" id="UP000190162"/>
    </source>
</evidence>
<feature type="domain" description="Transthyretin/hydroxyisourate hydrolase" evidence="8">
    <location>
        <begin position="4"/>
        <end position="115"/>
    </location>
</feature>
<dbReference type="SUPFAM" id="SSF49472">
    <property type="entry name" value="Transthyretin (synonym: prealbumin)"/>
    <property type="match status" value="1"/>
</dbReference>
<dbReference type="EC" id="3.5.2.17" evidence="7"/>
<dbReference type="InterPro" id="IPR036817">
    <property type="entry name" value="Transthyretin/HIU_hydrolase_sf"/>
</dbReference>
<dbReference type="GO" id="GO:0006144">
    <property type="term" value="P:purine nucleobase metabolic process"/>
    <property type="evidence" value="ECO:0007669"/>
    <property type="project" value="UniProtKB-KW"/>
</dbReference>
<comment type="function">
    <text evidence="2">Catalyzes the hydrolysis of 5-hydroxyisourate (HIU) to 2-oxo-4-hydroxy-4-carboxy-5-ureidoimidazoline (OHCU).</text>
</comment>
<sequence>MGKLTTLVLDTSTGRPAPGIKISLYRINENGLIPLLTTVTNEVGEPDTPLLENSEFSSGHYQLVFETAPYFRHYNLLLDPIPLFDEIVVRIGISNHEQDFHLPLFVSPFSYSIYRSH</sequence>
<dbReference type="EMBL" id="FUXU01000036">
    <property type="protein sequence ID" value="SKA57669.1"/>
    <property type="molecule type" value="Genomic_DNA"/>
</dbReference>
<dbReference type="Proteomes" id="UP000190162">
    <property type="component" value="Unassembled WGS sequence"/>
</dbReference>
<comment type="similarity">
    <text evidence="3 7">Belongs to the transthyretin family. 5-hydroxyisourate hydrolase subfamily.</text>
</comment>
<proteinExistence type="inferred from homology"/>
<evidence type="ECO:0000256" key="4">
    <source>
        <dbReference type="ARBA" id="ARBA00011881"/>
    </source>
</evidence>
<evidence type="ECO:0000256" key="7">
    <source>
        <dbReference type="RuleBase" id="RU361270"/>
    </source>
</evidence>
<evidence type="ECO:0000256" key="2">
    <source>
        <dbReference type="ARBA" id="ARBA00002704"/>
    </source>
</evidence>
<dbReference type="PANTHER" id="PTHR10395:SF7">
    <property type="entry name" value="5-HYDROXYISOURATE HYDROLASE"/>
    <property type="match status" value="1"/>
</dbReference>